<keyword evidence="2" id="KW-0223">Dioxygenase</keyword>
<dbReference type="PANTHER" id="PTHR46332:SF5">
    <property type="entry name" value="ASPARTATE BETA-HYDROXYLASE DOMAIN CONTAINING 2"/>
    <property type="match status" value="1"/>
</dbReference>
<evidence type="ECO:0000256" key="3">
    <source>
        <dbReference type="ARBA" id="ARBA00023002"/>
    </source>
</evidence>
<accession>A0A160TMQ1</accession>
<reference evidence="5" key="1">
    <citation type="submission" date="2015-10" db="EMBL/GenBank/DDBJ databases">
        <authorList>
            <person name="Gilbert D.G."/>
        </authorList>
    </citation>
    <scope>NUCLEOTIDE SEQUENCE</scope>
</reference>
<organism evidence="5">
    <name type="scientific">hydrothermal vent metagenome</name>
    <dbReference type="NCBI Taxonomy" id="652676"/>
    <lineage>
        <taxon>unclassified sequences</taxon>
        <taxon>metagenomes</taxon>
        <taxon>ecological metagenomes</taxon>
    </lineage>
</organism>
<dbReference type="InterPro" id="IPR027443">
    <property type="entry name" value="IPNS-like_sf"/>
</dbReference>
<dbReference type="InterPro" id="IPR051821">
    <property type="entry name" value="Asp/Asn_beta-hydroxylase"/>
</dbReference>
<dbReference type="PANTHER" id="PTHR46332">
    <property type="entry name" value="ASPARTATE BETA-HYDROXYLASE DOMAIN-CONTAINING PROTEIN 2"/>
    <property type="match status" value="1"/>
</dbReference>
<dbReference type="InterPro" id="IPR007803">
    <property type="entry name" value="Asp/Arg/Pro-Hydrxlase"/>
</dbReference>
<feature type="domain" description="Aspartyl/asparaginy/proline hydroxylase" evidence="4">
    <location>
        <begin position="195"/>
        <end position="357"/>
    </location>
</feature>
<evidence type="ECO:0000313" key="5">
    <source>
        <dbReference type="EMBL" id="CUS46680.1"/>
    </source>
</evidence>
<dbReference type="GO" id="GO:0016020">
    <property type="term" value="C:membrane"/>
    <property type="evidence" value="ECO:0007669"/>
    <property type="project" value="TreeGrafter"/>
</dbReference>
<keyword evidence="3 5" id="KW-0560">Oxidoreductase</keyword>
<dbReference type="SUPFAM" id="SSF48452">
    <property type="entry name" value="TPR-like"/>
    <property type="match status" value="1"/>
</dbReference>
<dbReference type="Gene3D" id="1.25.40.10">
    <property type="entry name" value="Tetratricopeptide repeat domain"/>
    <property type="match status" value="1"/>
</dbReference>
<dbReference type="SUPFAM" id="SSF51197">
    <property type="entry name" value="Clavaminate synthase-like"/>
    <property type="match status" value="1"/>
</dbReference>
<name>A0A160TMQ1_9ZZZZ</name>
<dbReference type="Pfam" id="PF05118">
    <property type="entry name" value="Asp_Arg_Hydrox"/>
    <property type="match status" value="1"/>
</dbReference>
<proteinExistence type="inferred from homology"/>
<evidence type="ECO:0000256" key="2">
    <source>
        <dbReference type="ARBA" id="ARBA00022964"/>
    </source>
</evidence>
<dbReference type="AlphaFoldDB" id="A0A160TMQ1"/>
<dbReference type="GO" id="GO:0062101">
    <property type="term" value="F:peptidyl-aspartic acid 3-dioxygenase activity"/>
    <property type="evidence" value="ECO:0007669"/>
    <property type="project" value="UniProtKB-EC"/>
</dbReference>
<comment type="similarity">
    <text evidence="1">Belongs to the aspartyl/asparaginyl beta-hydroxylase family.</text>
</comment>
<dbReference type="InterPro" id="IPR011990">
    <property type="entry name" value="TPR-like_helical_dom_sf"/>
</dbReference>
<protein>
    <submittedName>
        <fullName evidence="5">Aspartyl/asparaginyl beta-hydroxylase</fullName>
        <ecNumber evidence="5">1.14.11.16</ecNumber>
    </submittedName>
</protein>
<dbReference type="EMBL" id="CZQE01000385">
    <property type="protein sequence ID" value="CUS46680.1"/>
    <property type="molecule type" value="Genomic_DNA"/>
</dbReference>
<gene>
    <name evidence="5" type="ORF">MGWOODY_Smn1794</name>
</gene>
<evidence type="ECO:0000256" key="1">
    <source>
        <dbReference type="ARBA" id="ARBA00007730"/>
    </source>
</evidence>
<dbReference type="Gene3D" id="2.60.120.330">
    <property type="entry name" value="B-lactam Antibiotic, Isopenicillin N Synthase, Chain"/>
    <property type="match status" value="1"/>
</dbReference>
<evidence type="ECO:0000259" key="4">
    <source>
        <dbReference type="Pfam" id="PF05118"/>
    </source>
</evidence>
<dbReference type="EC" id="1.14.11.16" evidence="5"/>
<sequence>MGSLLAEADRASASQDFTRAQALLRDAAGIAPQDLSILLKLAGVSRAAGQPRVALDAVHRALAVSPLDFTALLMRATLLDRLGDETAGEAWGHALAQRPQAAPPPQIAAVLEQGERRHAEWLDLREARLKAGMAAVEQRADEDERARITRFRNNALRRTRPYHSEPTHFHFPGLMEREFHPRRHFDWLDTLEAATDIIQEELETVMGAERAELVPYIQYAEHLPLRQWQPLNHNADWTAIHLWQNGRQIEANARYCPRTLDLLSRLPQPAIPGASPNAMFSLLAPDTVIPPHVGVSNGRLVCHLPLVVPEGCWFRVGAETRFWRRGEAFVFDDTIEHEAANPSDQLRVVLIFDVWHPDLTAIEREAVAALIAADGAAASGL</sequence>